<evidence type="ECO:0000256" key="2">
    <source>
        <dbReference type="ARBA" id="ARBA00022691"/>
    </source>
</evidence>
<gene>
    <name evidence="10" type="ordered locus">Swol_1020</name>
</gene>
<evidence type="ECO:0000256" key="8">
    <source>
        <dbReference type="PIRSR" id="PIRSR004762-2"/>
    </source>
</evidence>
<dbReference type="SMART" id="SM00729">
    <property type="entry name" value="Elp3"/>
    <property type="match status" value="1"/>
</dbReference>
<dbReference type="PROSITE" id="PS51918">
    <property type="entry name" value="RADICAL_SAM"/>
    <property type="match status" value="1"/>
</dbReference>
<protein>
    <submittedName>
        <fullName evidence="10">Biotin synthase</fullName>
        <ecNumber evidence="10">2.8.1.6</ecNumber>
    </submittedName>
</protein>
<name>Q0AY70_SYNWW</name>
<dbReference type="InterPro" id="IPR034422">
    <property type="entry name" value="HydE/PylB-like"/>
</dbReference>
<dbReference type="InterPro" id="IPR007197">
    <property type="entry name" value="rSAM"/>
</dbReference>
<sequence length="311" mass="35514">MRGLIEFSNYCPRNCLYCGLRKSNENIHRYRLDEDKIIELAMMAYDMGFQSIALQSGEIDSQEQVDFLAAIVEKIILSSRQRGQQGLGVTLSMGELSYQQYLQLWQAGAHRYLLRIETSNPQLFKNIHPPSQLYHRRLECLDALKDIGYQVGTGIMVGLPGQSNEQLAQDLAFFQKRDIDMLGLGPYIPHSDTPLARVPDRHERDAFTLTLKMLALARLTMPDINMVASTALQSINPLGLRWGLMAGANIIMPVLTPEEKRRDYSLYDNKEQKSMEEIAAEVAAGGFKLGYWKWGDSPHYFRRREQPLKQV</sequence>
<dbReference type="STRING" id="335541.Swol_1020"/>
<feature type="binding site" evidence="7">
    <location>
        <position position="15"/>
    </location>
    <ligand>
        <name>[4Fe-4S] cluster</name>
        <dbReference type="ChEBI" id="CHEBI:49883"/>
        <note>4Fe-4S-S-AdoMet</note>
    </ligand>
</feature>
<dbReference type="CDD" id="cd01335">
    <property type="entry name" value="Radical_SAM"/>
    <property type="match status" value="1"/>
</dbReference>
<keyword evidence="5 7" id="KW-0411">Iron-sulfur</keyword>
<dbReference type="GO" id="GO:0044272">
    <property type="term" value="P:sulfur compound biosynthetic process"/>
    <property type="evidence" value="ECO:0007669"/>
    <property type="project" value="UniProtKB-ARBA"/>
</dbReference>
<dbReference type="PANTHER" id="PTHR43726">
    <property type="entry name" value="3-METHYLORNITHINE SYNTHASE"/>
    <property type="match status" value="1"/>
</dbReference>
<accession>Q0AY70</accession>
<dbReference type="GO" id="GO:0046872">
    <property type="term" value="F:metal ion binding"/>
    <property type="evidence" value="ECO:0007669"/>
    <property type="project" value="UniProtKB-KW"/>
</dbReference>
<dbReference type="InterPro" id="IPR058240">
    <property type="entry name" value="rSAM_sf"/>
</dbReference>
<feature type="binding site" evidence="7">
    <location>
        <position position="18"/>
    </location>
    <ligand>
        <name>[4Fe-4S] cluster</name>
        <dbReference type="ChEBI" id="CHEBI:49883"/>
        <note>4Fe-4S-S-AdoMet</note>
    </ligand>
</feature>
<dbReference type="GO" id="GO:0042364">
    <property type="term" value="P:water-soluble vitamin biosynthetic process"/>
    <property type="evidence" value="ECO:0007669"/>
    <property type="project" value="UniProtKB-ARBA"/>
</dbReference>
<dbReference type="InterPro" id="IPR013785">
    <property type="entry name" value="Aldolase_TIM"/>
</dbReference>
<dbReference type="SFLD" id="SFLDG01060">
    <property type="entry name" value="BATS_domain_containing"/>
    <property type="match status" value="1"/>
</dbReference>
<keyword evidence="4 7" id="KW-0408">Iron</keyword>
<dbReference type="AlphaFoldDB" id="Q0AY70"/>
<evidence type="ECO:0000256" key="3">
    <source>
        <dbReference type="ARBA" id="ARBA00022723"/>
    </source>
</evidence>
<keyword evidence="2 7" id="KW-0949">S-adenosyl-L-methionine</keyword>
<comment type="cofactor">
    <cofactor evidence="7">
        <name>[4Fe-4S] cluster</name>
        <dbReference type="ChEBI" id="CHEBI:49883"/>
    </cofactor>
    <text evidence="7">Binds 1 [4Fe-4S] cluster. The cluster is coordinated with 3 cysteines and an exchangeable S-adenosyl-L-methionine.</text>
</comment>
<dbReference type="NCBIfam" id="TIGR03956">
    <property type="entry name" value="rSAM_HydE"/>
    <property type="match status" value="1"/>
</dbReference>
<feature type="binding site" evidence="8">
    <location>
        <position position="117"/>
    </location>
    <ligand>
        <name>S-adenosyl-L-methionine</name>
        <dbReference type="ChEBI" id="CHEBI:59789"/>
    </ligand>
</feature>
<evidence type="ECO:0000256" key="5">
    <source>
        <dbReference type="ARBA" id="ARBA00023014"/>
    </source>
</evidence>
<dbReference type="Proteomes" id="UP000001968">
    <property type="component" value="Chromosome"/>
</dbReference>
<dbReference type="GO" id="GO:0004076">
    <property type="term" value="F:biotin synthase activity"/>
    <property type="evidence" value="ECO:0007669"/>
    <property type="project" value="UniProtKB-EC"/>
</dbReference>
<reference evidence="11" key="1">
    <citation type="journal article" date="2010" name="Environ. Microbiol.">
        <title>The genome of Syntrophomonas wolfei: new insights into syntrophic metabolism and biohydrogen production.</title>
        <authorList>
            <person name="Sieber J.R."/>
            <person name="Sims D.R."/>
            <person name="Han C."/>
            <person name="Kim E."/>
            <person name="Lykidis A."/>
            <person name="Lapidus A.L."/>
            <person name="McDonnald E."/>
            <person name="Rohlin L."/>
            <person name="Culley D.E."/>
            <person name="Gunsalus R."/>
            <person name="McInerney M.J."/>
        </authorList>
    </citation>
    <scope>NUCLEOTIDE SEQUENCE [LARGE SCALE GENOMIC DNA]</scope>
    <source>
        <strain evidence="11">DSM 2245B / Goettingen</strain>
    </source>
</reference>
<keyword evidence="11" id="KW-1185">Reference proteome</keyword>
<dbReference type="SMART" id="SM00876">
    <property type="entry name" value="BATS"/>
    <property type="match status" value="1"/>
</dbReference>
<evidence type="ECO:0000256" key="4">
    <source>
        <dbReference type="ARBA" id="ARBA00023004"/>
    </source>
</evidence>
<feature type="domain" description="Radical SAM core" evidence="9">
    <location>
        <begin position="1"/>
        <end position="223"/>
    </location>
</feature>
<keyword evidence="3" id="KW-0479">Metal-binding</keyword>
<dbReference type="Gene3D" id="3.20.20.70">
    <property type="entry name" value="Aldolase class I"/>
    <property type="match status" value="1"/>
</dbReference>
<keyword evidence="10" id="KW-0808">Transferase</keyword>
<evidence type="ECO:0000256" key="7">
    <source>
        <dbReference type="PIRSR" id="PIRSR004762-1"/>
    </source>
</evidence>
<dbReference type="PANTHER" id="PTHR43726:SF1">
    <property type="entry name" value="BIOTIN SYNTHASE"/>
    <property type="match status" value="1"/>
</dbReference>
<dbReference type="PIRSF" id="PIRSF004762">
    <property type="entry name" value="CHP00423"/>
    <property type="match status" value="1"/>
</dbReference>
<dbReference type="KEGG" id="swo:Swol_1020"/>
<proteinExistence type="predicted"/>
<feature type="binding site" evidence="8">
    <location>
        <position position="137"/>
    </location>
    <ligand>
        <name>S-adenosyl-L-methionine</name>
        <dbReference type="ChEBI" id="CHEBI:59789"/>
    </ligand>
</feature>
<keyword evidence="1 7" id="KW-0004">4Fe-4S</keyword>
<dbReference type="InterPro" id="IPR010722">
    <property type="entry name" value="BATS_dom"/>
</dbReference>
<evidence type="ECO:0000256" key="1">
    <source>
        <dbReference type="ARBA" id="ARBA00022485"/>
    </source>
</evidence>
<evidence type="ECO:0000259" key="9">
    <source>
        <dbReference type="PROSITE" id="PS51918"/>
    </source>
</evidence>
<evidence type="ECO:0000313" key="11">
    <source>
        <dbReference type="Proteomes" id="UP000001968"/>
    </source>
</evidence>
<dbReference type="InterPro" id="IPR024021">
    <property type="entry name" value="FeFe-hyd_HydE_rSAM"/>
</dbReference>
<dbReference type="EC" id="2.8.1.6" evidence="10"/>
<dbReference type="eggNOG" id="COG0502">
    <property type="taxonomic scope" value="Bacteria"/>
</dbReference>
<dbReference type="SUPFAM" id="SSF102114">
    <property type="entry name" value="Radical SAM enzymes"/>
    <property type="match status" value="1"/>
</dbReference>
<dbReference type="SFLD" id="SFLDG01280">
    <property type="entry name" value="HydE/PylB-like"/>
    <property type="match status" value="1"/>
</dbReference>
<organism evidence="10 11">
    <name type="scientific">Syntrophomonas wolfei subsp. wolfei (strain DSM 2245B / Goettingen)</name>
    <dbReference type="NCBI Taxonomy" id="335541"/>
    <lineage>
        <taxon>Bacteria</taxon>
        <taxon>Bacillati</taxon>
        <taxon>Bacillota</taxon>
        <taxon>Clostridia</taxon>
        <taxon>Eubacteriales</taxon>
        <taxon>Syntrophomonadaceae</taxon>
        <taxon>Syntrophomonas</taxon>
    </lineage>
</organism>
<comment type="cofactor">
    <cofactor evidence="6">
        <name>[2Fe-2S] cluster</name>
        <dbReference type="ChEBI" id="CHEBI:190135"/>
    </cofactor>
</comment>
<dbReference type="InterPro" id="IPR006638">
    <property type="entry name" value="Elp3/MiaA/NifB-like_rSAM"/>
</dbReference>
<dbReference type="Pfam" id="PF04055">
    <property type="entry name" value="Radical_SAM"/>
    <property type="match status" value="1"/>
</dbReference>
<dbReference type="HOGENOM" id="CLU_033172_0_1_9"/>
<dbReference type="EMBL" id="CP000448">
    <property type="protein sequence ID" value="ABI68334.1"/>
    <property type="molecule type" value="Genomic_DNA"/>
</dbReference>
<dbReference type="SFLD" id="SFLDG01082">
    <property type="entry name" value="B12-binding_domain_containing"/>
    <property type="match status" value="1"/>
</dbReference>
<feature type="binding site" evidence="7">
    <location>
        <position position="11"/>
    </location>
    <ligand>
        <name>[4Fe-4S] cluster</name>
        <dbReference type="ChEBI" id="CHEBI:49883"/>
        <note>4Fe-4S-S-AdoMet</note>
    </ligand>
</feature>
<evidence type="ECO:0000256" key="6">
    <source>
        <dbReference type="ARBA" id="ARBA00034078"/>
    </source>
</evidence>
<dbReference type="SFLD" id="SFLDS00029">
    <property type="entry name" value="Radical_SAM"/>
    <property type="match status" value="1"/>
</dbReference>
<evidence type="ECO:0000313" key="10">
    <source>
        <dbReference type="EMBL" id="ABI68334.1"/>
    </source>
</evidence>
<dbReference type="GO" id="GO:0051539">
    <property type="term" value="F:4 iron, 4 sulfur cluster binding"/>
    <property type="evidence" value="ECO:0007669"/>
    <property type="project" value="UniProtKB-KW"/>
</dbReference>
<feature type="binding site" evidence="8">
    <location>
        <position position="229"/>
    </location>
    <ligand>
        <name>(3R)-3-methyl-D-ornithine</name>
        <dbReference type="ChEBI" id="CHEBI:64642"/>
    </ligand>
</feature>